<feature type="non-terminal residue" evidence="2">
    <location>
        <position position="155"/>
    </location>
</feature>
<keyword evidence="1" id="KW-0732">Signal</keyword>
<dbReference type="EMBL" id="JASPKZ010000800">
    <property type="protein sequence ID" value="KAJ9599556.1"/>
    <property type="molecule type" value="Genomic_DNA"/>
</dbReference>
<evidence type="ECO:0000313" key="3">
    <source>
        <dbReference type="Proteomes" id="UP001233999"/>
    </source>
</evidence>
<gene>
    <name evidence="2" type="ORF">L9F63_009954</name>
</gene>
<sequence length="155" mass="16366">MKALLIIIFALTAMLAAECPDNCTLQIITDCPIVECAEGYKPAACLTDPYGCCPGCALIEDMKIIVILLLSGVVCFDGDPTTCNADKCDHIECPAIKCAPGYITYPVNYPCVCCPSCIPILNKGDACSLPVTTATCDEGLDCIEGVCTQNITTIQ</sequence>
<evidence type="ECO:0000256" key="1">
    <source>
        <dbReference type="SAM" id="SignalP"/>
    </source>
</evidence>
<reference evidence="2" key="1">
    <citation type="journal article" date="2023" name="IScience">
        <title>Live-bearing cockroach genome reveals convergent evolutionary mechanisms linked to viviparity in insects and beyond.</title>
        <authorList>
            <person name="Fouks B."/>
            <person name="Harrison M.C."/>
            <person name="Mikhailova A.A."/>
            <person name="Marchal E."/>
            <person name="English S."/>
            <person name="Carruthers M."/>
            <person name="Jennings E.C."/>
            <person name="Chiamaka E.L."/>
            <person name="Frigard R.A."/>
            <person name="Pippel M."/>
            <person name="Attardo G.M."/>
            <person name="Benoit J.B."/>
            <person name="Bornberg-Bauer E."/>
            <person name="Tobe S.S."/>
        </authorList>
    </citation>
    <scope>NUCLEOTIDE SEQUENCE</scope>
    <source>
        <strain evidence="2">Stay&amp;Tobe</strain>
    </source>
</reference>
<keyword evidence="3" id="KW-1185">Reference proteome</keyword>
<evidence type="ECO:0000313" key="2">
    <source>
        <dbReference type="EMBL" id="KAJ9599556.1"/>
    </source>
</evidence>
<feature type="chain" id="PRO_5042032703" evidence="1">
    <location>
        <begin position="17"/>
        <end position="155"/>
    </location>
</feature>
<dbReference type="AlphaFoldDB" id="A0AAD8AIB7"/>
<protein>
    <submittedName>
        <fullName evidence="2">Uncharacterized protein</fullName>
    </submittedName>
</protein>
<comment type="caution">
    <text evidence="2">The sequence shown here is derived from an EMBL/GenBank/DDBJ whole genome shotgun (WGS) entry which is preliminary data.</text>
</comment>
<feature type="signal peptide" evidence="1">
    <location>
        <begin position="1"/>
        <end position="16"/>
    </location>
</feature>
<reference evidence="2" key="2">
    <citation type="submission" date="2023-05" db="EMBL/GenBank/DDBJ databases">
        <authorList>
            <person name="Fouks B."/>
        </authorList>
    </citation>
    <scope>NUCLEOTIDE SEQUENCE</scope>
    <source>
        <strain evidence="2">Stay&amp;Tobe</strain>
        <tissue evidence="2">Testes</tissue>
    </source>
</reference>
<accession>A0AAD8AIB7</accession>
<organism evidence="2 3">
    <name type="scientific">Diploptera punctata</name>
    <name type="common">Pacific beetle cockroach</name>
    <dbReference type="NCBI Taxonomy" id="6984"/>
    <lineage>
        <taxon>Eukaryota</taxon>
        <taxon>Metazoa</taxon>
        <taxon>Ecdysozoa</taxon>
        <taxon>Arthropoda</taxon>
        <taxon>Hexapoda</taxon>
        <taxon>Insecta</taxon>
        <taxon>Pterygota</taxon>
        <taxon>Neoptera</taxon>
        <taxon>Polyneoptera</taxon>
        <taxon>Dictyoptera</taxon>
        <taxon>Blattodea</taxon>
        <taxon>Blaberoidea</taxon>
        <taxon>Blaberidae</taxon>
        <taxon>Diplopterinae</taxon>
        <taxon>Diploptera</taxon>
    </lineage>
</organism>
<proteinExistence type="predicted"/>
<dbReference type="Proteomes" id="UP001233999">
    <property type="component" value="Unassembled WGS sequence"/>
</dbReference>
<name>A0AAD8AIB7_DIPPU</name>